<keyword evidence="3" id="KW-1003">Cell membrane</keyword>
<name>A0ABV4BE15_9GAMM</name>
<feature type="transmembrane region" description="Helical" evidence="7">
    <location>
        <begin position="460"/>
        <end position="479"/>
    </location>
</feature>
<feature type="transmembrane region" description="Helical" evidence="7">
    <location>
        <begin position="394"/>
        <end position="414"/>
    </location>
</feature>
<dbReference type="CDD" id="cd13127">
    <property type="entry name" value="MATE_tuaB_like"/>
    <property type="match status" value="1"/>
</dbReference>
<keyword evidence="6 7" id="KW-0472">Membrane</keyword>
<feature type="transmembrane region" description="Helical" evidence="7">
    <location>
        <begin position="371"/>
        <end position="388"/>
    </location>
</feature>
<dbReference type="PANTHER" id="PTHR30250:SF10">
    <property type="entry name" value="LIPOPOLYSACCHARIDE BIOSYNTHESIS PROTEIN WZXC"/>
    <property type="match status" value="1"/>
</dbReference>
<dbReference type="Proteomes" id="UP001564408">
    <property type="component" value="Unassembled WGS sequence"/>
</dbReference>
<feature type="transmembrane region" description="Helical" evidence="7">
    <location>
        <begin position="163"/>
        <end position="188"/>
    </location>
</feature>
<feature type="transmembrane region" description="Helical" evidence="7">
    <location>
        <begin position="194"/>
        <end position="217"/>
    </location>
</feature>
<reference evidence="8 9" key="1">
    <citation type="submission" date="2024-05" db="EMBL/GenBank/DDBJ databases">
        <title>Genome Sequence and Characterization of the New Strain Purple Sulfur Bacterium of Genus Thioalkalicoccus.</title>
        <authorList>
            <person name="Bryantseva I.A."/>
            <person name="Kyndt J.A."/>
            <person name="Imhoff J.F."/>
        </authorList>
    </citation>
    <scope>NUCLEOTIDE SEQUENCE [LARGE SCALE GENOMIC DNA]</scope>
    <source>
        <strain evidence="8 9">Um2</strain>
    </source>
</reference>
<sequence length="516" mass="55866">MSARDRFEFLVGNPAAGSDFGRKTVRSGAYALAGEGVDFFIRLASVVILARLLLPEHFGLIAMVTAVTMIAERFKDLGLTAAAIQSPTLSHEQASTLFWVNVGAGWLMAGCVAGLAYPLVLFYDDPRLFHITLAIALTFLWSGFASQHYALLRRAMKYREIAVIQVAASVLSVIVAVAMAMNGFGYWALVGREVARSIFLSVGAWIFLPWIPGGLCLRSGVGRMLKFGADITAFNFVFLVAQSIDQLLVGKVLGAHALGVYRQGYQLVLAPMNQLAYPVRVVMESALSRLQHDAEAYRHYYRYMLTVVAFVTFPLGLFMATYSKELVTVLLGPAWLEAIPVFRILAIAATLYPAGVTAGAVMVTCGLSRRLFWIGLASAVVLVALLVAGLPFGVVGIASAHLVATWVFLIPKLYWSFHGTPISVRLFLIAIARPAAAAVFMVIILVAWKITTGATPGLATLAAGLLVGVVSYAAAWFIIPGGRAELYEIYDRIAARLGLQKYVPAWALRIIRGRSV</sequence>
<evidence type="ECO:0000256" key="6">
    <source>
        <dbReference type="ARBA" id="ARBA00023136"/>
    </source>
</evidence>
<comment type="caution">
    <text evidence="8">The sequence shown here is derived from an EMBL/GenBank/DDBJ whole genome shotgun (WGS) entry which is preliminary data.</text>
</comment>
<comment type="similarity">
    <text evidence="2">Belongs to the polysaccharide synthase family.</text>
</comment>
<evidence type="ECO:0000256" key="5">
    <source>
        <dbReference type="ARBA" id="ARBA00022989"/>
    </source>
</evidence>
<feature type="transmembrane region" description="Helical" evidence="7">
    <location>
        <begin position="342"/>
        <end position="364"/>
    </location>
</feature>
<evidence type="ECO:0000256" key="2">
    <source>
        <dbReference type="ARBA" id="ARBA00007430"/>
    </source>
</evidence>
<evidence type="ECO:0000256" key="7">
    <source>
        <dbReference type="SAM" id="Phobius"/>
    </source>
</evidence>
<dbReference type="EMBL" id="JBDKXB010000005">
    <property type="protein sequence ID" value="MEY6432069.1"/>
    <property type="molecule type" value="Genomic_DNA"/>
</dbReference>
<dbReference type="InterPro" id="IPR050833">
    <property type="entry name" value="Poly_Biosynth_Transport"/>
</dbReference>
<evidence type="ECO:0000313" key="8">
    <source>
        <dbReference type="EMBL" id="MEY6432069.1"/>
    </source>
</evidence>
<evidence type="ECO:0000313" key="9">
    <source>
        <dbReference type="Proteomes" id="UP001564408"/>
    </source>
</evidence>
<feature type="transmembrane region" description="Helical" evidence="7">
    <location>
        <begin position="128"/>
        <end position="151"/>
    </location>
</feature>
<accession>A0ABV4BE15</accession>
<dbReference type="PANTHER" id="PTHR30250">
    <property type="entry name" value="PST FAMILY PREDICTED COLANIC ACID TRANSPORTER"/>
    <property type="match status" value="1"/>
</dbReference>
<dbReference type="Pfam" id="PF13440">
    <property type="entry name" value="Polysacc_synt_3"/>
    <property type="match status" value="1"/>
</dbReference>
<feature type="transmembrane region" description="Helical" evidence="7">
    <location>
        <begin position="98"/>
        <end position="122"/>
    </location>
</feature>
<protein>
    <submittedName>
        <fullName evidence="8">Lipopolysaccharide biosynthesis protein</fullName>
    </submittedName>
</protein>
<dbReference type="RefSeq" id="WP_369666440.1">
    <property type="nucleotide sequence ID" value="NZ_JBDKXB010000005.1"/>
</dbReference>
<organism evidence="8 9">
    <name type="scientific">Thioalkalicoccus limnaeus</name>
    <dbReference type="NCBI Taxonomy" id="120681"/>
    <lineage>
        <taxon>Bacteria</taxon>
        <taxon>Pseudomonadati</taxon>
        <taxon>Pseudomonadota</taxon>
        <taxon>Gammaproteobacteria</taxon>
        <taxon>Chromatiales</taxon>
        <taxon>Chromatiaceae</taxon>
        <taxon>Thioalkalicoccus</taxon>
    </lineage>
</organism>
<evidence type="ECO:0000256" key="1">
    <source>
        <dbReference type="ARBA" id="ARBA00004651"/>
    </source>
</evidence>
<keyword evidence="5 7" id="KW-1133">Transmembrane helix</keyword>
<keyword evidence="4 7" id="KW-0812">Transmembrane</keyword>
<gene>
    <name evidence="8" type="ORF">ABC977_06550</name>
</gene>
<proteinExistence type="inferred from homology"/>
<feature type="transmembrane region" description="Helical" evidence="7">
    <location>
        <begin position="426"/>
        <end position="448"/>
    </location>
</feature>
<feature type="transmembrane region" description="Helical" evidence="7">
    <location>
        <begin position="300"/>
        <end position="322"/>
    </location>
</feature>
<evidence type="ECO:0000256" key="4">
    <source>
        <dbReference type="ARBA" id="ARBA00022692"/>
    </source>
</evidence>
<keyword evidence="9" id="KW-1185">Reference proteome</keyword>
<evidence type="ECO:0000256" key="3">
    <source>
        <dbReference type="ARBA" id="ARBA00022475"/>
    </source>
</evidence>
<comment type="subcellular location">
    <subcellularLocation>
        <location evidence="1">Cell membrane</location>
        <topology evidence="1">Multi-pass membrane protein</topology>
    </subcellularLocation>
</comment>